<dbReference type="InterPro" id="IPR027417">
    <property type="entry name" value="P-loop_NTPase"/>
</dbReference>
<dbReference type="Gene3D" id="3.40.50.300">
    <property type="entry name" value="P-loop containing nucleotide triphosphate hydrolases"/>
    <property type="match status" value="1"/>
</dbReference>
<feature type="non-terminal residue" evidence="4">
    <location>
        <position position="1"/>
    </location>
</feature>
<protein>
    <recommendedName>
        <fullName evidence="3">SRP54-type proteins GTP-binding domain-containing protein</fullName>
    </recommendedName>
</protein>
<proteinExistence type="predicted"/>
<dbReference type="AlphaFoldDB" id="A0A6N4DKY4"/>
<accession>A0A6N4DKY4</accession>
<dbReference type="Proteomes" id="UP000250928">
    <property type="component" value="Unassembled WGS sequence"/>
</dbReference>
<dbReference type="Pfam" id="PF00448">
    <property type="entry name" value="SRP54"/>
    <property type="match status" value="1"/>
</dbReference>
<evidence type="ECO:0000259" key="3">
    <source>
        <dbReference type="SMART" id="SM00962"/>
    </source>
</evidence>
<evidence type="ECO:0000256" key="2">
    <source>
        <dbReference type="ARBA" id="ARBA00023134"/>
    </source>
</evidence>
<keyword evidence="2" id="KW-0342">GTP-binding</keyword>
<keyword evidence="1" id="KW-0547">Nucleotide-binding</keyword>
<gene>
    <name evidence="4" type="ORF">C3L24_12665</name>
</gene>
<dbReference type="SUPFAM" id="SSF52540">
    <property type="entry name" value="P-loop containing nucleoside triphosphate hydrolases"/>
    <property type="match status" value="1"/>
</dbReference>
<name>A0A6N4DKY4_9GAMM</name>
<dbReference type="SMART" id="SM00962">
    <property type="entry name" value="SRP54"/>
    <property type="match status" value="1"/>
</dbReference>
<dbReference type="EMBL" id="PQCO01000302">
    <property type="protein sequence ID" value="PUD98531.1"/>
    <property type="molecule type" value="Genomic_DNA"/>
</dbReference>
<reference evidence="4 5" key="1">
    <citation type="submission" date="2018-01" db="EMBL/GenBank/DDBJ databases">
        <title>Novel co-symbiosis in the lucinid bivalve Phacoides pectinatus.</title>
        <authorList>
            <person name="Lim S.J."/>
            <person name="Davis B.G."/>
            <person name="Gill D.E."/>
            <person name="Engel A.S."/>
            <person name="Anderson L.C."/>
            <person name="Campbell B.J."/>
        </authorList>
    </citation>
    <scope>NUCLEOTIDE SEQUENCE [LARGE SCALE GENOMIC DNA]</scope>
    <source>
        <strain evidence="4">N3_P5</strain>
    </source>
</reference>
<dbReference type="GO" id="GO:0005525">
    <property type="term" value="F:GTP binding"/>
    <property type="evidence" value="ECO:0007669"/>
    <property type="project" value="UniProtKB-KW"/>
</dbReference>
<dbReference type="GO" id="GO:0006614">
    <property type="term" value="P:SRP-dependent cotranslational protein targeting to membrane"/>
    <property type="evidence" value="ECO:0007669"/>
    <property type="project" value="InterPro"/>
</dbReference>
<comment type="caution">
    <text evidence="4">The sequence shown here is derived from an EMBL/GenBank/DDBJ whole genome shotgun (WGS) entry which is preliminary data.</text>
</comment>
<feature type="domain" description="SRP54-type proteins GTP-binding" evidence="3">
    <location>
        <begin position="3"/>
        <end position="121"/>
    </location>
</feature>
<dbReference type="InterPro" id="IPR000897">
    <property type="entry name" value="SRP54_GTPase_dom"/>
</dbReference>
<evidence type="ECO:0000313" key="4">
    <source>
        <dbReference type="EMBL" id="PUD98531.1"/>
    </source>
</evidence>
<sequence>QCAGRSRDERRTVGAVTAVALASRFWGLGCPKIFHEVATLLFLTLSANTQRAALEQAIGSFGGAAPEACVLTKVDEAATLGGALSALLHSRMPLAFTTDGQKVPEDLHLAHANTLVSRAALDADTMGERLSDEYLALSLGAAGSHASI</sequence>
<organism evidence="4 5">
    <name type="scientific">Candidatus Sedimenticola endophacoides</name>
    <dbReference type="NCBI Taxonomy" id="2548426"/>
    <lineage>
        <taxon>Bacteria</taxon>
        <taxon>Pseudomonadati</taxon>
        <taxon>Pseudomonadota</taxon>
        <taxon>Gammaproteobacteria</taxon>
        <taxon>Chromatiales</taxon>
        <taxon>Sedimenticolaceae</taxon>
        <taxon>Sedimenticola</taxon>
    </lineage>
</organism>
<evidence type="ECO:0000313" key="5">
    <source>
        <dbReference type="Proteomes" id="UP000250928"/>
    </source>
</evidence>
<evidence type="ECO:0000256" key="1">
    <source>
        <dbReference type="ARBA" id="ARBA00022741"/>
    </source>
</evidence>